<dbReference type="AlphaFoldDB" id="A0A6N7XP31"/>
<proteinExistence type="inferred from homology"/>
<dbReference type="NCBIfam" id="TIGR02937">
    <property type="entry name" value="sigma70-ECF"/>
    <property type="match status" value="1"/>
</dbReference>
<name>A0A6N7XP31_9ACTN</name>
<evidence type="ECO:0000313" key="8">
    <source>
        <dbReference type="EMBL" id="MST73008.1"/>
    </source>
</evidence>
<comment type="caution">
    <text evidence="8">The sequence shown here is derived from an EMBL/GenBank/DDBJ whole genome shotgun (WGS) entry which is preliminary data.</text>
</comment>
<organism evidence="8 9">
    <name type="scientific">Olsenella porci</name>
    <dbReference type="NCBI Taxonomy" id="2652279"/>
    <lineage>
        <taxon>Bacteria</taxon>
        <taxon>Bacillati</taxon>
        <taxon>Actinomycetota</taxon>
        <taxon>Coriobacteriia</taxon>
        <taxon>Coriobacteriales</taxon>
        <taxon>Atopobiaceae</taxon>
        <taxon>Olsenella</taxon>
    </lineage>
</organism>
<dbReference type="SUPFAM" id="SSF88659">
    <property type="entry name" value="Sigma3 and sigma4 domains of RNA polymerase sigma factors"/>
    <property type="match status" value="1"/>
</dbReference>
<dbReference type="SUPFAM" id="SSF88946">
    <property type="entry name" value="Sigma2 domain of RNA polymerase sigma factors"/>
    <property type="match status" value="1"/>
</dbReference>
<feature type="region of interest" description="Disordered" evidence="5">
    <location>
        <begin position="165"/>
        <end position="210"/>
    </location>
</feature>
<sequence>MLRRRRDSSEEVQREARRLVDEYGDLTLRLAYTYLGSRQDSEDVSQDVLCKLLCRKEPFNGPEHERAWVIRCTSNACKDLLRSASRRRNVSLDQVAEVPDATAETDADDVPGEVTRAVMGLPPTYREVIYLHYYENMSLRQIAEAVGASEGAVAKRLSRARAELRERLEGKSDERHGSEVSGRDGSGRAHQGAEGQDGAGSCLCSPGYAS</sequence>
<keyword evidence="4" id="KW-0804">Transcription</keyword>
<accession>A0A6N7XP31</accession>
<dbReference type="Gene3D" id="1.10.10.10">
    <property type="entry name" value="Winged helix-like DNA-binding domain superfamily/Winged helix DNA-binding domain"/>
    <property type="match status" value="1"/>
</dbReference>
<dbReference type="GO" id="GO:0003677">
    <property type="term" value="F:DNA binding"/>
    <property type="evidence" value="ECO:0007669"/>
    <property type="project" value="InterPro"/>
</dbReference>
<keyword evidence="2" id="KW-0805">Transcription regulation</keyword>
<keyword evidence="3" id="KW-0731">Sigma factor</keyword>
<evidence type="ECO:0000256" key="5">
    <source>
        <dbReference type="SAM" id="MobiDB-lite"/>
    </source>
</evidence>
<dbReference type="InterPro" id="IPR013249">
    <property type="entry name" value="RNA_pol_sigma70_r4_t2"/>
</dbReference>
<evidence type="ECO:0000259" key="7">
    <source>
        <dbReference type="Pfam" id="PF08281"/>
    </source>
</evidence>
<dbReference type="CDD" id="cd06171">
    <property type="entry name" value="Sigma70_r4"/>
    <property type="match status" value="1"/>
</dbReference>
<dbReference type="Pfam" id="PF04542">
    <property type="entry name" value="Sigma70_r2"/>
    <property type="match status" value="1"/>
</dbReference>
<dbReference type="InterPro" id="IPR013324">
    <property type="entry name" value="RNA_pol_sigma_r3/r4-like"/>
</dbReference>
<dbReference type="InterPro" id="IPR007627">
    <property type="entry name" value="RNA_pol_sigma70_r2"/>
</dbReference>
<feature type="compositionally biased region" description="Basic and acidic residues" evidence="5">
    <location>
        <begin position="165"/>
        <end position="187"/>
    </location>
</feature>
<dbReference type="PANTHER" id="PTHR43133:SF60">
    <property type="entry name" value="RNA POLYMERASE SIGMA FACTOR SIGV"/>
    <property type="match status" value="1"/>
</dbReference>
<dbReference type="Proteomes" id="UP000469325">
    <property type="component" value="Unassembled WGS sequence"/>
</dbReference>
<feature type="domain" description="RNA polymerase sigma factor 70 region 4 type 2" evidence="7">
    <location>
        <begin position="113"/>
        <end position="164"/>
    </location>
</feature>
<dbReference type="InterPro" id="IPR014284">
    <property type="entry name" value="RNA_pol_sigma-70_dom"/>
</dbReference>
<evidence type="ECO:0000256" key="3">
    <source>
        <dbReference type="ARBA" id="ARBA00023082"/>
    </source>
</evidence>
<dbReference type="Pfam" id="PF08281">
    <property type="entry name" value="Sigma70_r4_2"/>
    <property type="match status" value="1"/>
</dbReference>
<dbReference type="InterPro" id="IPR039425">
    <property type="entry name" value="RNA_pol_sigma-70-like"/>
</dbReference>
<dbReference type="InterPro" id="IPR013325">
    <property type="entry name" value="RNA_pol_sigma_r2"/>
</dbReference>
<protein>
    <submittedName>
        <fullName evidence="8">Sigma-70 family RNA polymerase sigma factor</fullName>
    </submittedName>
</protein>
<evidence type="ECO:0000256" key="1">
    <source>
        <dbReference type="ARBA" id="ARBA00010641"/>
    </source>
</evidence>
<dbReference type="InterPro" id="IPR036388">
    <property type="entry name" value="WH-like_DNA-bd_sf"/>
</dbReference>
<evidence type="ECO:0000259" key="6">
    <source>
        <dbReference type="Pfam" id="PF04542"/>
    </source>
</evidence>
<dbReference type="GO" id="GO:0006352">
    <property type="term" value="P:DNA-templated transcription initiation"/>
    <property type="evidence" value="ECO:0007669"/>
    <property type="project" value="InterPro"/>
</dbReference>
<feature type="domain" description="RNA polymerase sigma-70 region 2" evidence="6">
    <location>
        <begin position="19"/>
        <end position="87"/>
    </location>
</feature>
<dbReference type="Gene3D" id="1.10.1740.10">
    <property type="match status" value="1"/>
</dbReference>
<dbReference type="EMBL" id="VUNC01000006">
    <property type="protein sequence ID" value="MST73008.1"/>
    <property type="molecule type" value="Genomic_DNA"/>
</dbReference>
<gene>
    <name evidence="8" type="ORF">FYJ68_07790</name>
</gene>
<evidence type="ECO:0000256" key="2">
    <source>
        <dbReference type="ARBA" id="ARBA00023015"/>
    </source>
</evidence>
<evidence type="ECO:0000313" key="9">
    <source>
        <dbReference type="Proteomes" id="UP000469325"/>
    </source>
</evidence>
<evidence type="ECO:0000256" key="4">
    <source>
        <dbReference type="ARBA" id="ARBA00023163"/>
    </source>
</evidence>
<dbReference type="RefSeq" id="WP_154435653.1">
    <property type="nucleotide sequence ID" value="NZ_VUNC01000006.1"/>
</dbReference>
<reference evidence="8 9" key="1">
    <citation type="submission" date="2019-08" db="EMBL/GenBank/DDBJ databases">
        <title>In-depth cultivation of the pig gut microbiome towards novel bacterial diversity and tailored functional studies.</title>
        <authorList>
            <person name="Wylensek D."/>
            <person name="Hitch T.C.A."/>
            <person name="Clavel T."/>
        </authorList>
    </citation>
    <scope>NUCLEOTIDE SEQUENCE [LARGE SCALE GENOMIC DNA]</scope>
    <source>
        <strain evidence="8 9">CA-Schmier-601-WT-1</strain>
    </source>
</reference>
<dbReference type="GO" id="GO:0016987">
    <property type="term" value="F:sigma factor activity"/>
    <property type="evidence" value="ECO:0007669"/>
    <property type="project" value="UniProtKB-KW"/>
</dbReference>
<keyword evidence="9" id="KW-1185">Reference proteome</keyword>
<comment type="similarity">
    <text evidence="1">Belongs to the sigma-70 factor family. ECF subfamily.</text>
</comment>
<dbReference type="PANTHER" id="PTHR43133">
    <property type="entry name" value="RNA POLYMERASE ECF-TYPE SIGMA FACTO"/>
    <property type="match status" value="1"/>
</dbReference>